<dbReference type="Proteomes" id="UP001732700">
    <property type="component" value="Chromosome 2D"/>
</dbReference>
<organism evidence="1 2">
    <name type="scientific">Avena sativa</name>
    <name type="common">Oat</name>
    <dbReference type="NCBI Taxonomy" id="4498"/>
    <lineage>
        <taxon>Eukaryota</taxon>
        <taxon>Viridiplantae</taxon>
        <taxon>Streptophyta</taxon>
        <taxon>Embryophyta</taxon>
        <taxon>Tracheophyta</taxon>
        <taxon>Spermatophyta</taxon>
        <taxon>Magnoliopsida</taxon>
        <taxon>Liliopsida</taxon>
        <taxon>Poales</taxon>
        <taxon>Poaceae</taxon>
        <taxon>BOP clade</taxon>
        <taxon>Pooideae</taxon>
        <taxon>Poodae</taxon>
        <taxon>Poeae</taxon>
        <taxon>Poeae Chloroplast Group 1 (Aveneae type)</taxon>
        <taxon>Aveninae</taxon>
        <taxon>Avena</taxon>
    </lineage>
</organism>
<name>A0ACD5UWU4_AVESA</name>
<sequence length="212" mass="23093">MCTPSPPRTLPTDIEFFFWLSCLTTSWSRSRVSAAALYIISTSPGSISPSTQFSPSLKHDPLRLYLPRSRSVYGRPATSRSAASEEEALAGGMALPEYVQVAGQAPLPVAWLEGDVLAEYVRFLEEVEEKAPVTGPGGVKPLEGDVLAEFLRFLGEENPAVEDYGSSSGSNSADYMDEEDESYDDEMEYMLRHIMTLPAVMARVAAAASVQQ</sequence>
<reference evidence="1" key="2">
    <citation type="submission" date="2025-09" db="UniProtKB">
        <authorList>
            <consortium name="EnsemblPlants"/>
        </authorList>
    </citation>
    <scope>IDENTIFICATION</scope>
</reference>
<accession>A0ACD5UWU4</accession>
<protein>
    <submittedName>
        <fullName evidence="1">Uncharacterized protein</fullName>
    </submittedName>
</protein>
<proteinExistence type="predicted"/>
<reference evidence="1" key="1">
    <citation type="submission" date="2021-05" db="EMBL/GenBank/DDBJ databases">
        <authorList>
            <person name="Scholz U."/>
            <person name="Mascher M."/>
            <person name="Fiebig A."/>
        </authorList>
    </citation>
    <scope>NUCLEOTIDE SEQUENCE [LARGE SCALE GENOMIC DNA]</scope>
</reference>
<dbReference type="EnsemblPlants" id="AVESA.00010b.r2.2DG0333600.1">
    <property type="protein sequence ID" value="AVESA.00010b.r2.2DG0333600.1.CDS.1"/>
    <property type="gene ID" value="AVESA.00010b.r2.2DG0333600"/>
</dbReference>
<keyword evidence="2" id="KW-1185">Reference proteome</keyword>
<evidence type="ECO:0000313" key="1">
    <source>
        <dbReference type="EnsemblPlants" id="AVESA.00010b.r2.2DG0333600.1.CDS.1"/>
    </source>
</evidence>
<evidence type="ECO:0000313" key="2">
    <source>
        <dbReference type="Proteomes" id="UP001732700"/>
    </source>
</evidence>